<comment type="caution">
    <text evidence="1">The sequence shown here is derived from an EMBL/GenBank/DDBJ whole genome shotgun (WGS) entry which is preliminary data.</text>
</comment>
<sequence length="86" mass="9814">MPNNQSKACMFVTIHICDDDSDVTTPLYVGFINYIRFIYVRAPHFAEVPYNAVVECLFGWNLAIKLSTLIVDICSINDTMTEQTFD</sequence>
<keyword evidence="2" id="KW-1185">Reference proteome</keyword>
<gene>
    <name evidence="1" type="ORF">CDL12_27769</name>
</gene>
<dbReference type="OrthoDB" id="1937726at2759"/>
<evidence type="ECO:0000313" key="2">
    <source>
        <dbReference type="Proteomes" id="UP000231279"/>
    </source>
</evidence>
<organism evidence="1 2">
    <name type="scientific">Handroanthus impetiginosus</name>
    <dbReference type="NCBI Taxonomy" id="429701"/>
    <lineage>
        <taxon>Eukaryota</taxon>
        <taxon>Viridiplantae</taxon>
        <taxon>Streptophyta</taxon>
        <taxon>Embryophyta</taxon>
        <taxon>Tracheophyta</taxon>
        <taxon>Spermatophyta</taxon>
        <taxon>Magnoliopsida</taxon>
        <taxon>eudicotyledons</taxon>
        <taxon>Gunneridae</taxon>
        <taxon>Pentapetalae</taxon>
        <taxon>asterids</taxon>
        <taxon>lamiids</taxon>
        <taxon>Lamiales</taxon>
        <taxon>Bignoniaceae</taxon>
        <taxon>Crescentiina</taxon>
        <taxon>Tabebuia alliance</taxon>
        <taxon>Handroanthus</taxon>
    </lineage>
</organism>
<dbReference type="Proteomes" id="UP000231279">
    <property type="component" value="Unassembled WGS sequence"/>
</dbReference>
<reference evidence="2" key="1">
    <citation type="journal article" date="2018" name="Gigascience">
        <title>Genome assembly of the Pink Ipe (Handroanthus impetiginosus, Bignoniaceae), a highly valued, ecologically keystone Neotropical timber forest tree.</title>
        <authorList>
            <person name="Silva-Junior O.B."/>
            <person name="Grattapaglia D."/>
            <person name="Novaes E."/>
            <person name="Collevatti R.G."/>
        </authorList>
    </citation>
    <scope>NUCLEOTIDE SEQUENCE [LARGE SCALE GENOMIC DNA]</scope>
    <source>
        <strain evidence="2">cv. UFG-1</strain>
    </source>
</reference>
<dbReference type="EMBL" id="NKXS01007400">
    <property type="protein sequence ID" value="PIM99734.1"/>
    <property type="molecule type" value="Genomic_DNA"/>
</dbReference>
<accession>A0A2G9G3L7</accession>
<name>A0A2G9G3L7_9LAMI</name>
<protein>
    <submittedName>
        <fullName evidence="1">Uncharacterized protein</fullName>
    </submittedName>
</protein>
<proteinExistence type="predicted"/>
<dbReference type="AlphaFoldDB" id="A0A2G9G3L7"/>
<evidence type="ECO:0000313" key="1">
    <source>
        <dbReference type="EMBL" id="PIM99734.1"/>
    </source>
</evidence>